<organism evidence="11 13">
    <name type="scientific">Dendrothele bispora (strain CBS 962.96)</name>
    <dbReference type="NCBI Taxonomy" id="1314807"/>
    <lineage>
        <taxon>Eukaryota</taxon>
        <taxon>Fungi</taxon>
        <taxon>Dikarya</taxon>
        <taxon>Basidiomycota</taxon>
        <taxon>Agaricomycotina</taxon>
        <taxon>Agaricomycetes</taxon>
        <taxon>Agaricomycetidae</taxon>
        <taxon>Agaricales</taxon>
        <taxon>Agaricales incertae sedis</taxon>
        <taxon>Dendrothele</taxon>
    </lineage>
</organism>
<feature type="region of interest" description="Disordered" evidence="7">
    <location>
        <begin position="186"/>
        <end position="220"/>
    </location>
</feature>
<protein>
    <submittedName>
        <fullName evidence="11">CBD9-like protein</fullName>
    </submittedName>
</protein>
<keyword evidence="4" id="KW-0249">Electron transport</keyword>
<feature type="compositionally biased region" description="Acidic residues" evidence="7">
    <location>
        <begin position="187"/>
        <end position="206"/>
    </location>
</feature>
<gene>
    <name evidence="12" type="ORF">K435DRAFT_775950</name>
    <name evidence="11" type="ORF">K435DRAFT_777045</name>
</gene>
<feature type="domain" description="DOMON" evidence="10">
    <location>
        <begin position="33"/>
        <end position="152"/>
    </location>
</feature>
<dbReference type="Proteomes" id="UP000297245">
    <property type="component" value="Unassembled WGS sequence"/>
</dbReference>
<keyword evidence="3 8" id="KW-0812">Transmembrane</keyword>
<feature type="transmembrane region" description="Helical" evidence="8">
    <location>
        <begin position="340"/>
        <end position="359"/>
    </location>
</feature>
<feature type="transmembrane region" description="Helical" evidence="8">
    <location>
        <begin position="379"/>
        <end position="399"/>
    </location>
</feature>
<evidence type="ECO:0000256" key="9">
    <source>
        <dbReference type="SAM" id="SignalP"/>
    </source>
</evidence>
<reference evidence="11 13" key="1">
    <citation type="journal article" date="2019" name="Nat. Ecol. Evol.">
        <title>Megaphylogeny resolves global patterns of mushroom evolution.</title>
        <authorList>
            <person name="Varga T."/>
            <person name="Krizsan K."/>
            <person name="Foldi C."/>
            <person name="Dima B."/>
            <person name="Sanchez-Garcia M."/>
            <person name="Sanchez-Ramirez S."/>
            <person name="Szollosi G.J."/>
            <person name="Szarkandi J.G."/>
            <person name="Papp V."/>
            <person name="Albert L."/>
            <person name="Andreopoulos W."/>
            <person name="Angelini C."/>
            <person name="Antonin V."/>
            <person name="Barry K.W."/>
            <person name="Bougher N.L."/>
            <person name="Buchanan P."/>
            <person name="Buyck B."/>
            <person name="Bense V."/>
            <person name="Catcheside P."/>
            <person name="Chovatia M."/>
            <person name="Cooper J."/>
            <person name="Damon W."/>
            <person name="Desjardin D."/>
            <person name="Finy P."/>
            <person name="Geml J."/>
            <person name="Haridas S."/>
            <person name="Hughes K."/>
            <person name="Justo A."/>
            <person name="Karasinski D."/>
            <person name="Kautmanova I."/>
            <person name="Kiss B."/>
            <person name="Kocsube S."/>
            <person name="Kotiranta H."/>
            <person name="LaButti K.M."/>
            <person name="Lechner B.E."/>
            <person name="Liimatainen K."/>
            <person name="Lipzen A."/>
            <person name="Lukacs Z."/>
            <person name="Mihaltcheva S."/>
            <person name="Morgado L.N."/>
            <person name="Niskanen T."/>
            <person name="Noordeloos M.E."/>
            <person name="Ohm R.A."/>
            <person name="Ortiz-Santana B."/>
            <person name="Ovrebo C."/>
            <person name="Racz N."/>
            <person name="Riley R."/>
            <person name="Savchenko A."/>
            <person name="Shiryaev A."/>
            <person name="Soop K."/>
            <person name="Spirin V."/>
            <person name="Szebenyi C."/>
            <person name="Tomsovsky M."/>
            <person name="Tulloss R.E."/>
            <person name="Uehling J."/>
            <person name="Grigoriev I.V."/>
            <person name="Vagvolgyi C."/>
            <person name="Papp T."/>
            <person name="Martin F.M."/>
            <person name="Miettinen O."/>
            <person name="Hibbett D.S."/>
            <person name="Nagy L.G."/>
        </authorList>
    </citation>
    <scope>NUCLEOTIDE SEQUENCE [LARGE SCALE GENOMIC DNA]</scope>
    <source>
        <strain evidence="11 13">CBS 962.96</strain>
    </source>
</reference>
<sequence length="465" mass="52175">MLAFSPFAALSLVLWFQSLHLVNGLKGDSGCGKYFCVNATVHHDTVTYQLTAKKQPVGWLGLGFGRRMVDTHMVVLWRNDDDSITLSQRYATGHVEPKVVENPPRIATLPEVQPANWLGAPNATLSFSIPLNKTHHEPGSNNTLETLIWAYSMTRPHSSAPDAEMWQHYAAGFLRLDLEKEILGSVSEEEEDENVNEPTETSEDDISSGSGNQDDNTEPYTKHDKMLFAHGLSLTTGFLLLLPMGSLSARWGRTFTSKWFRIHQTVNMYISLPIIALGWVLGPLAVFDAKASHFVDSHQVCGLFLFVLYLLQVSLGRYIHNRKVQSTRLNKPTKVHPPSNILHVIIGLLTIALAFFQVRSGMDEWELTTGRDVAHWCHVLWKVWGLILPISYLAGLTLLKRQFHQEDSGLSPSTTPRHYLALSPDEATPSALFDAEHELQYGESNMSQTEVSKDFESEVPLLKRH</sequence>
<evidence type="ECO:0000259" key="10">
    <source>
        <dbReference type="PROSITE" id="PS50836"/>
    </source>
</evidence>
<dbReference type="InterPro" id="IPR005018">
    <property type="entry name" value="DOMON_domain"/>
</dbReference>
<dbReference type="OrthoDB" id="19261at2759"/>
<evidence type="ECO:0000256" key="8">
    <source>
        <dbReference type="SAM" id="Phobius"/>
    </source>
</evidence>
<dbReference type="Pfam" id="PF16010">
    <property type="entry name" value="CDH-cyt"/>
    <property type="match status" value="1"/>
</dbReference>
<feature type="transmembrane region" description="Helical" evidence="8">
    <location>
        <begin position="297"/>
        <end position="319"/>
    </location>
</feature>
<dbReference type="CDD" id="cd09630">
    <property type="entry name" value="CDH_like_cytochrome"/>
    <property type="match status" value="1"/>
</dbReference>
<dbReference type="SMART" id="SM00664">
    <property type="entry name" value="DoH"/>
    <property type="match status" value="1"/>
</dbReference>
<dbReference type="Gene3D" id="1.20.120.1770">
    <property type="match status" value="1"/>
</dbReference>
<feature type="region of interest" description="Disordered" evidence="7">
    <location>
        <begin position="443"/>
        <end position="465"/>
    </location>
</feature>
<keyword evidence="13" id="KW-1185">Reference proteome</keyword>
<dbReference type="CDD" id="cd08760">
    <property type="entry name" value="Cyt_b561_FRRS1_like"/>
    <property type="match status" value="1"/>
</dbReference>
<evidence type="ECO:0000256" key="1">
    <source>
        <dbReference type="ARBA" id="ARBA00004370"/>
    </source>
</evidence>
<feature type="chain" id="PRO_5040598054" evidence="9">
    <location>
        <begin position="25"/>
        <end position="465"/>
    </location>
</feature>
<keyword evidence="5 8" id="KW-1133">Transmembrane helix</keyword>
<keyword evidence="6 8" id="KW-0472">Membrane</keyword>
<feature type="signal peptide" evidence="9">
    <location>
        <begin position="1"/>
        <end position="24"/>
    </location>
</feature>
<evidence type="ECO:0000313" key="11">
    <source>
        <dbReference type="EMBL" id="THU99382.1"/>
    </source>
</evidence>
<evidence type="ECO:0000256" key="4">
    <source>
        <dbReference type="ARBA" id="ARBA00022982"/>
    </source>
</evidence>
<evidence type="ECO:0000256" key="5">
    <source>
        <dbReference type="ARBA" id="ARBA00022989"/>
    </source>
</evidence>
<dbReference type="EMBL" id="ML179085">
    <property type="protein sequence ID" value="THV01726.1"/>
    <property type="molecule type" value="Genomic_DNA"/>
</dbReference>
<dbReference type="PANTHER" id="PTHR47797:SF3">
    <property type="entry name" value="CYTOCHROME B561 DOMAIN-CONTAINING PROTEIN"/>
    <property type="match status" value="1"/>
</dbReference>
<feature type="transmembrane region" description="Helical" evidence="8">
    <location>
        <begin position="266"/>
        <end position="285"/>
    </location>
</feature>
<evidence type="ECO:0000256" key="3">
    <source>
        <dbReference type="ARBA" id="ARBA00022692"/>
    </source>
</evidence>
<dbReference type="Pfam" id="PF03188">
    <property type="entry name" value="Cytochrom_B561"/>
    <property type="match status" value="1"/>
</dbReference>
<dbReference type="AlphaFoldDB" id="A0A4S8MAC1"/>
<dbReference type="PANTHER" id="PTHR47797">
    <property type="entry name" value="DEHYDROGENASE, PUTATIVE (AFU_ORTHOLOGUE AFUA_8G05805)-RELATED"/>
    <property type="match status" value="1"/>
</dbReference>
<keyword evidence="2" id="KW-0813">Transport</keyword>
<keyword evidence="9" id="KW-0732">Signal</keyword>
<evidence type="ECO:0000256" key="6">
    <source>
        <dbReference type="ARBA" id="ARBA00023136"/>
    </source>
</evidence>
<evidence type="ECO:0000313" key="12">
    <source>
        <dbReference type="EMBL" id="THV01726.1"/>
    </source>
</evidence>
<evidence type="ECO:0000256" key="7">
    <source>
        <dbReference type="SAM" id="MobiDB-lite"/>
    </source>
</evidence>
<evidence type="ECO:0000313" key="13">
    <source>
        <dbReference type="Proteomes" id="UP000297245"/>
    </source>
</evidence>
<dbReference type="PROSITE" id="PS50836">
    <property type="entry name" value="DOMON"/>
    <property type="match status" value="1"/>
</dbReference>
<dbReference type="SUPFAM" id="SSF49344">
    <property type="entry name" value="CBD9-like"/>
    <property type="match status" value="1"/>
</dbReference>
<comment type="subcellular location">
    <subcellularLocation>
        <location evidence="1">Membrane</location>
    </subcellularLocation>
</comment>
<accession>A0A4S8MAC1</accession>
<dbReference type="Gene3D" id="2.60.40.1210">
    <property type="entry name" value="Cellobiose dehydrogenase, cytochrome domain"/>
    <property type="match status" value="1"/>
</dbReference>
<dbReference type="GO" id="GO:0016020">
    <property type="term" value="C:membrane"/>
    <property type="evidence" value="ECO:0007669"/>
    <property type="project" value="UniProtKB-SubCell"/>
</dbReference>
<evidence type="ECO:0000256" key="2">
    <source>
        <dbReference type="ARBA" id="ARBA00022448"/>
    </source>
</evidence>
<feature type="transmembrane region" description="Helical" evidence="8">
    <location>
        <begin position="226"/>
        <end position="245"/>
    </location>
</feature>
<dbReference type="InterPro" id="IPR006593">
    <property type="entry name" value="Cyt_b561/ferric_Rdtase_TM"/>
</dbReference>
<dbReference type="EMBL" id="ML179121">
    <property type="protein sequence ID" value="THU99382.1"/>
    <property type="molecule type" value="Genomic_DNA"/>
</dbReference>
<dbReference type="SMART" id="SM00665">
    <property type="entry name" value="B561"/>
    <property type="match status" value="1"/>
</dbReference>
<dbReference type="InterPro" id="IPR015920">
    <property type="entry name" value="Cellobiose_DH-like_cyt"/>
</dbReference>
<name>A0A4S8MAC1_DENBC</name>
<proteinExistence type="predicted"/>